<feature type="domain" description="RING-type" evidence="5">
    <location>
        <begin position="168"/>
        <end position="211"/>
    </location>
</feature>
<feature type="region of interest" description="Disordered" evidence="4">
    <location>
        <begin position="35"/>
        <end position="101"/>
    </location>
</feature>
<gene>
    <name evidence="7" type="primary">LOC110979964</name>
</gene>
<evidence type="ECO:0000256" key="2">
    <source>
        <dbReference type="ARBA" id="ARBA00022833"/>
    </source>
</evidence>
<evidence type="ECO:0000256" key="4">
    <source>
        <dbReference type="SAM" id="MobiDB-lite"/>
    </source>
</evidence>
<protein>
    <submittedName>
        <fullName evidence="7">Uncharacterized protein LOC110979964 isoform X1</fullName>
    </submittedName>
</protein>
<sequence length="235" mass="26232">MGAHQQIMKSGNPSLCTFMIMDYFTCANTEEIERTELDESPRGAEAANEENDMHVPDGLSRPPSEVPASGNIVPQETASADRIKNCRRGSSSTSASTGSLSRTNYRDIEKCPVCGNDVPLDQQWFTATTNRENGILRGRKLYCREQCARSDRQGDEVVRPIRFLFKYCAVCLPEDNIWMQVAVCNECHNYTCCKCVKGIVGSKEWECPLCRCKLCEVVNLMPLRGHVTDSESGNT</sequence>
<dbReference type="PROSITE" id="PS50089">
    <property type="entry name" value="ZF_RING_2"/>
    <property type="match status" value="1"/>
</dbReference>
<evidence type="ECO:0000313" key="6">
    <source>
        <dbReference type="Proteomes" id="UP000694845"/>
    </source>
</evidence>
<keyword evidence="2" id="KW-0862">Zinc</keyword>
<dbReference type="GeneID" id="110979964"/>
<keyword evidence="1 3" id="KW-0479">Metal-binding</keyword>
<name>A0A8B7YJY3_ACAPL</name>
<evidence type="ECO:0000256" key="1">
    <source>
        <dbReference type="ARBA" id="ARBA00022771"/>
    </source>
</evidence>
<accession>A0A8B7YJY3</accession>
<evidence type="ECO:0000313" key="7">
    <source>
        <dbReference type="RefSeq" id="XP_022091871.1"/>
    </source>
</evidence>
<evidence type="ECO:0000259" key="5">
    <source>
        <dbReference type="PROSITE" id="PS50089"/>
    </source>
</evidence>
<keyword evidence="6" id="KW-1185">Reference proteome</keyword>
<organism evidence="6 7">
    <name type="scientific">Acanthaster planci</name>
    <name type="common">Crown-of-thorns starfish</name>
    <dbReference type="NCBI Taxonomy" id="133434"/>
    <lineage>
        <taxon>Eukaryota</taxon>
        <taxon>Metazoa</taxon>
        <taxon>Echinodermata</taxon>
        <taxon>Eleutherozoa</taxon>
        <taxon>Asterozoa</taxon>
        <taxon>Asteroidea</taxon>
        <taxon>Valvatacea</taxon>
        <taxon>Valvatida</taxon>
        <taxon>Acanthasteridae</taxon>
        <taxon>Acanthaster</taxon>
    </lineage>
</organism>
<keyword evidence="1 3" id="KW-0863">Zinc-finger</keyword>
<proteinExistence type="predicted"/>
<dbReference type="AlphaFoldDB" id="A0A8B7YJY3"/>
<feature type="compositionally biased region" description="Low complexity" evidence="4">
    <location>
        <begin position="88"/>
        <end position="101"/>
    </location>
</feature>
<dbReference type="InterPro" id="IPR001841">
    <property type="entry name" value="Znf_RING"/>
</dbReference>
<reference evidence="7" key="1">
    <citation type="submission" date="2025-08" db="UniProtKB">
        <authorList>
            <consortium name="RefSeq"/>
        </authorList>
    </citation>
    <scope>IDENTIFICATION</scope>
</reference>
<dbReference type="RefSeq" id="XP_022091871.1">
    <property type="nucleotide sequence ID" value="XM_022236179.1"/>
</dbReference>
<evidence type="ECO:0000256" key="3">
    <source>
        <dbReference type="PROSITE-ProRule" id="PRU00175"/>
    </source>
</evidence>
<dbReference type="GO" id="GO:0008270">
    <property type="term" value="F:zinc ion binding"/>
    <property type="evidence" value="ECO:0007669"/>
    <property type="project" value="UniProtKB-KW"/>
</dbReference>
<dbReference type="Proteomes" id="UP000694845">
    <property type="component" value="Unplaced"/>
</dbReference>
<dbReference type="KEGG" id="aplc:110979964"/>